<feature type="transmembrane region" description="Helical" evidence="3">
    <location>
        <begin position="85"/>
        <end position="105"/>
    </location>
</feature>
<dbReference type="PANTHER" id="PTHR34295:SF1">
    <property type="entry name" value="BIOTIN TRANSPORTER BIOY"/>
    <property type="match status" value="1"/>
</dbReference>
<reference evidence="4 5" key="1">
    <citation type="journal article" date="2009" name="Stand. Genomic Sci.">
        <title>Complete genome sequence of Slackia heliotrinireducens type strain (RHS 1).</title>
        <authorList>
            <person name="Pukall R."/>
            <person name="Lapidus A."/>
            <person name="Nolan M."/>
            <person name="Copeland A."/>
            <person name="Glavina Del Rio T."/>
            <person name="Lucas S."/>
            <person name="Chen F."/>
            <person name="Tice H."/>
            <person name="Cheng J.F."/>
            <person name="Chertkov O."/>
            <person name="Bruce D."/>
            <person name="Goodwin L."/>
            <person name="Kuske C."/>
            <person name="Brettin T."/>
            <person name="Detter J.C."/>
            <person name="Han C."/>
            <person name="Pitluck S."/>
            <person name="Pati A."/>
            <person name="Mavrommatis K."/>
            <person name="Ivanova N."/>
            <person name="Ovchinnikova G."/>
            <person name="Chen A."/>
            <person name="Palaniappan K."/>
            <person name="Schneider S."/>
            <person name="Rohde M."/>
            <person name="Chain P."/>
            <person name="D'haeseleer P."/>
            <person name="Goker M."/>
            <person name="Bristow J."/>
            <person name="Eisen J.A."/>
            <person name="Markowitz V."/>
            <person name="Kyrpides N.C."/>
            <person name="Klenk H.P."/>
            <person name="Hugenholtz P."/>
        </authorList>
    </citation>
    <scope>NUCLEOTIDE SEQUENCE [LARGE SCALE GENOMIC DNA]</scope>
    <source>
        <strain evidence="5">ATCC 29202 / DSM 20476 / NCTC 11029 / RHS 1</strain>
    </source>
</reference>
<dbReference type="KEGG" id="shi:Shel_02230"/>
<dbReference type="InterPro" id="IPR003784">
    <property type="entry name" value="BioY"/>
</dbReference>
<evidence type="ECO:0000256" key="1">
    <source>
        <dbReference type="ARBA" id="ARBA00010692"/>
    </source>
</evidence>
<name>C7N1K0_SLAHD</name>
<keyword evidence="2" id="KW-0813">Transport</keyword>
<gene>
    <name evidence="4" type="ordered locus">Shel_02230</name>
</gene>
<dbReference type="AlphaFoldDB" id="C7N1K0"/>
<dbReference type="PIRSF" id="PIRSF016661">
    <property type="entry name" value="BioY"/>
    <property type="match status" value="1"/>
</dbReference>
<keyword evidence="3" id="KW-0812">Transmembrane</keyword>
<feature type="transmembrane region" description="Helical" evidence="3">
    <location>
        <begin position="117"/>
        <end position="137"/>
    </location>
</feature>
<dbReference type="STRING" id="471855.Shel_02230"/>
<dbReference type="GO" id="GO:0015225">
    <property type="term" value="F:biotin transmembrane transporter activity"/>
    <property type="evidence" value="ECO:0007669"/>
    <property type="project" value="UniProtKB-UniRule"/>
</dbReference>
<sequence>MKTRSQSVAFCGLAIALIAVSAWVTIPLGPVPFTLQILMLTLVLLVLPPREMVAAIVGYVALGAIGLPVFSGMRGGIGVVMGTTGGYIIGYAVGACLVALLFYFWKEPANKKARFAREITASALFLVVVYILGWIQLAVVADLSAGAAFVAGVAPFVIPDAIKIGVATVVAHAIKQSLPALGAAKKVA</sequence>
<evidence type="ECO:0000256" key="2">
    <source>
        <dbReference type="PIRNR" id="PIRNR016661"/>
    </source>
</evidence>
<dbReference type="EMBL" id="CP001684">
    <property type="protein sequence ID" value="ACV21292.1"/>
    <property type="molecule type" value="Genomic_DNA"/>
</dbReference>
<dbReference type="GO" id="GO:0005886">
    <property type="term" value="C:plasma membrane"/>
    <property type="evidence" value="ECO:0007669"/>
    <property type="project" value="UniProtKB-SubCell"/>
</dbReference>
<dbReference type="Gene3D" id="1.10.1760.20">
    <property type="match status" value="1"/>
</dbReference>
<evidence type="ECO:0000313" key="4">
    <source>
        <dbReference type="EMBL" id="ACV21292.1"/>
    </source>
</evidence>
<dbReference type="RefSeq" id="WP_012797403.1">
    <property type="nucleotide sequence ID" value="NC_013165.1"/>
</dbReference>
<keyword evidence="2 3" id="KW-0472">Membrane</keyword>
<dbReference type="HOGENOM" id="CLU_077931_2_2_11"/>
<feature type="transmembrane region" description="Helical" evidence="3">
    <location>
        <begin position="143"/>
        <end position="162"/>
    </location>
</feature>
<proteinExistence type="inferred from homology"/>
<organism evidence="4 5">
    <name type="scientific">Slackia heliotrinireducens (strain ATCC 29202 / DSM 20476 / NCTC 11029 / RHS 1)</name>
    <name type="common">Peptococcus heliotrinreducens</name>
    <dbReference type="NCBI Taxonomy" id="471855"/>
    <lineage>
        <taxon>Bacteria</taxon>
        <taxon>Bacillati</taxon>
        <taxon>Actinomycetota</taxon>
        <taxon>Coriobacteriia</taxon>
        <taxon>Eggerthellales</taxon>
        <taxon>Eggerthellaceae</taxon>
        <taxon>Slackia</taxon>
    </lineage>
</organism>
<dbReference type="eggNOG" id="COG1268">
    <property type="taxonomic scope" value="Bacteria"/>
</dbReference>
<dbReference type="Pfam" id="PF02632">
    <property type="entry name" value="BioY"/>
    <property type="match status" value="1"/>
</dbReference>
<protein>
    <recommendedName>
        <fullName evidence="2">Biotin transporter</fullName>
    </recommendedName>
</protein>
<evidence type="ECO:0000256" key="3">
    <source>
        <dbReference type="SAM" id="Phobius"/>
    </source>
</evidence>
<comment type="subcellular location">
    <subcellularLocation>
        <location evidence="2">Cell membrane</location>
        <topology evidence="2">Multi-pass membrane protein</topology>
    </subcellularLocation>
</comment>
<keyword evidence="5" id="KW-1185">Reference proteome</keyword>
<feature type="transmembrane region" description="Helical" evidence="3">
    <location>
        <begin position="32"/>
        <end position="47"/>
    </location>
</feature>
<keyword evidence="3" id="KW-1133">Transmembrane helix</keyword>
<evidence type="ECO:0000313" key="5">
    <source>
        <dbReference type="Proteomes" id="UP000002026"/>
    </source>
</evidence>
<dbReference type="Proteomes" id="UP000002026">
    <property type="component" value="Chromosome"/>
</dbReference>
<comment type="similarity">
    <text evidence="1 2">Belongs to the BioY family.</text>
</comment>
<keyword evidence="2" id="KW-1003">Cell membrane</keyword>
<feature type="transmembrane region" description="Helical" evidence="3">
    <location>
        <begin position="54"/>
        <end position="73"/>
    </location>
</feature>
<accession>C7N1K0</accession>
<dbReference type="PANTHER" id="PTHR34295">
    <property type="entry name" value="BIOTIN TRANSPORTER BIOY"/>
    <property type="match status" value="1"/>
</dbReference>